<protein>
    <submittedName>
        <fullName evidence="2">Uncharacterized protein</fullName>
    </submittedName>
</protein>
<keyword evidence="3" id="KW-1185">Reference proteome</keyword>
<dbReference type="EMBL" id="JACJVJ010000002">
    <property type="protein sequence ID" value="MBC2778346.1"/>
    <property type="molecule type" value="Genomic_DNA"/>
</dbReference>
<accession>A0A842HYV5</accession>
<name>A0A842HYV5_9SPHN</name>
<comment type="caution">
    <text evidence="2">The sequence shown here is derived from an EMBL/GenBank/DDBJ whole genome shotgun (WGS) entry which is preliminary data.</text>
</comment>
<evidence type="ECO:0000313" key="3">
    <source>
        <dbReference type="Proteomes" id="UP000564378"/>
    </source>
</evidence>
<dbReference type="RefSeq" id="WP_185801608.1">
    <property type="nucleotide sequence ID" value="NZ_JACJVJ010000002.1"/>
</dbReference>
<organism evidence="2 3">
    <name type="scientific">Parasphingopyxis marina</name>
    <dbReference type="NCBI Taxonomy" id="2761622"/>
    <lineage>
        <taxon>Bacteria</taxon>
        <taxon>Pseudomonadati</taxon>
        <taxon>Pseudomonadota</taxon>
        <taxon>Alphaproteobacteria</taxon>
        <taxon>Sphingomonadales</taxon>
        <taxon>Sphingomonadaceae</taxon>
        <taxon>Parasphingopyxis</taxon>
    </lineage>
</organism>
<evidence type="ECO:0000256" key="1">
    <source>
        <dbReference type="SAM" id="MobiDB-lite"/>
    </source>
</evidence>
<feature type="compositionally biased region" description="Gly residues" evidence="1">
    <location>
        <begin position="79"/>
        <end position="92"/>
    </location>
</feature>
<dbReference type="AlphaFoldDB" id="A0A842HYV5"/>
<gene>
    <name evidence="2" type="ORF">H6P80_12025</name>
</gene>
<feature type="compositionally biased region" description="Basic and acidic residues" evidence="1">
    <location>
        <begin position="60"/>
        <end position="77"/>
    </location>
</feature>
<feature type="region of interest" description="Disordered" evidence="1">
    <location>
        <begin position="60"/>
        <end position="92"/>
    </location>
</feature>
<reference evidence="2 3" key="1">
    <citation type="submission" date="2020-08" db="EMBL/GenBank/DDBJ databases">
        <title>Draft genome sequence of Parasphingopyxis sp. GrpM-11.</title>
        <authorList>
            <person name="Oh J."/>
            <person name="Roh D.-H."/>
        </authorList>
    </citation>
    <scope>NUCLEOTIDE SEQUENCE [LARGE SCALE GENOMIC DNA]</scope>
    <source>
        <strain evidence="2 3">GrpM-11</strain>
    </source>
</reference>
<dbReference type="Proteomes" id="UP000564378">
    <property type="component" value="Unassembled WGS sequence"/>
</dbReference>
<evidence type="ECO:0000313" key="2">
    <source>
        <dbReference type="EMBL" id="MBC2778346.1"/>
    </source>
</evidence>
<proteinExistence type="predicted"/>
<sequence length="107" mass="11312">MDKPLIGCIFFQICAVPCRFGDLPPHPGSAELLAIIFGIVGLGKETRKGFGIAGIINGGDRSRRGDRPRIWRADPRRTGGAGCDGAQPGGGIAKPRAISVAKRNYPE</sequence>